<protein>
    <submittedName>
        <fullName evidence="1">Uncharacterized protein</fullName>
    </submittedName>
</protein>
<keyword evidence="1" id="KW-0614">Plasmid</keyword>
<name>A0A220SVJ4_KLEPN</name>
<accession>A0A220SVJ4</accession>
<dbReference type="RefSeq" id="WP_069346218.1">
    <property type="nucleotide sequence ID" value="NZ_CP030306.1"/>
</dbReference>
<evidence type="ECO:0000313" key="1">
    <source>
        <dbReference type="EMBL" id="ASK37206.1"/>
    </source>
</evidence>
<geneLocation type="plasmid" evidence="1">
    <name>p205880-NR1</name>
</geneLocation>
<reference evidence="1" key="1">
    <citation type="submission" date="2017-05" db="EMBL/GenBank/DDBJ databases">
        <title>Complete sequence of plasmid p205880-NR1.</title>
        <authorList>
            <person name="Wang S."/>
            <person name="Zhou D."/>
        </authorList>
    </citation>
    <scope>NUCLEOTIDE SEQUENCE</scope>
    <source>
        <strain evidence="1">205880</strain>
        <plasmid evidence="1">p205880-NR1</plasmid>
    </source>
</reference>
<sequence length="185" mass="20653">MSNYSGLNILKSNAKELAKKQGIKLTEALEAIAIDAAFSNYHELSSVAKRFPLEPRLMKAAFGETHFENVIFSSDVYVQFEMAVDELLSDAVASTNANGFAVYDLEPTEVQYDEEKGLLNMTVAFSYEGEQMPDHFFSGTSFFLTANVPLIYRDNNWLIAEEGIEIISSDSNADPDSDWYDLTDS</sequence>
<dbReference type="EMBL" id="MF144193">
    <property type="protein sequence ID" value="ASK37206.1"/>
    <property type="molecule type" value="Genomic_DNA"/>
</dbReference>
<proteinExistence type="predicted"/>
<organism evidence="1">
    <name type="scientific">Klebsiella pneumoniae</name>
    <dbReference type="NCBI Taxonomy" id="573"/>
    <lineage>
        <taxon>Bacteria</taxon>
        <taxon>Pseudomonadati</taxon>
        <taxon>Pseudomonadota</taxon>
        <taxon>Gammaproteobacteria</taxon>
        <taxon>Enterobacterales</taxon>
        <taxon>Enterobacteriaceae</taxon>
        <taxon>Klebsiella/Raoultella group</taxon>
        <taxon>Klebsiella</taxon>
        <taxon>Klebsiella pneumoniae complex</taxon>
    </lineage>
</organism>
<dbReference type="AlphaFoldDB" id="A0A220SVJ4"/>